<organism evidence="1 2">
    <name type="scientific">Flavivirga eckloniae</name>
    <dbReference type="NCBI Taxonomy" id="1803846"/>
    <lineage>
        <taxon>Bacteria</taxon>
        <taxon>Pseudomonadati</taxon>
        <taxon>Bacteroidota</taxon>
        <taxon>Flavobacteriia</taxon>
        <taxon>Flavobacteriales</taxon>
        <taxon>Flavobacteriaceae</taxon>
        <taxon>Flavivirga</taxon>
    </lineage>
</organism>
<dbReference type="OrthoDB" id="3896938at2"/>
<dbReference type="SUPFAM" id="SSF57863">
    <property type="entry name" value="ArfGap/RecO-like zinc finger"/>
    <property type="match status" value="1"/>
</dbReference>
<keyword evidence="1" id="KW-0489">Methyltransferase</keyword>
<accession>A0A2K9PQS7</accession>
<dbReference type="Pfam" id="PF13489">
    <property type="entry name" value="Methyltransf_23"/>
    <property type="match status" value="1"/>
</dbReference>
<dbReference type="EMBL" id="CP025791">
    <property type="protein sequence ID" value="AUP78927.1"/>
    <property type="molecule type" value="Genomic_DNA"/>
</dbReference>
<name>A0A2K9PQS7_9FLAO</name>
<keyword evidence="2" id="KW-1185">Reference proteome</keyword>
<dbReference type="GO" id="GO:0032259">
    <property type="term" value="P:methylation"/>
    <property type="evidence" value="ECO:0007669"/>
    <property type="project" value="UniProtKB-KW"/>
</dbReference>
<dbReference type="InterPro" id="IPR037278">
    <property type="entry name" value="ARFGAP/RecO"/>
</dbReference>
<proteinExistence type="predicted"/>
<dbReference type="SUPFAM" id="SSF53335">
    <property type="entry name" value="S-adenosyl-L-methionine-dependent methyltransferases"/>
    <property type="match status" value="1"/>
</dbReference>
<dbReference type="CDD" id="cd02440">
    <property type="entry name" value="AdoMet_MTases"/>
    <property type="match status" value="1"/>
</dbReference>
<evidence type="ECO:0000313" key="1">
    <source>
        <dbReference type="EMBL" id="AUP78927.1"/>
    </source>
</evidence>
<protein>
    <submittedName>
        <fullName evidence="1">SAM-dependent methyltransferase</fullName>
    </submittedName>
</protein>
<gene>
    <name evidence="1" type="ORF">C1H87_09525</name>
</gene>
<reference evidence="1 2" key="1">
    <citation type="submission" date="2018-01" db="EMBL/GenBank/DDBJ databases">
        <title>Complete genome sequence of Flavivirga eckloniae ECD14 isolated from seaweed Ecklonia cava.</title>
        <authorList>
            <person name="Lee J.H."/>
            <person name="Baik K.S."/>
            <person name="Seong C.N."/>
        </authorList>
    </citation>
    <scope>NUCLEOTIDE SEQUENCE [LARGE SCALE GENOMIC DNA]</scope>
    <source>
        <strain evidence="1 2">ECD14</strain>
    </source>
</reference>
<dbReference type="Proteomes" id="UP000235826">
    <property type="component" value="Chromosome"/>
</dbReference>
<sequence length="244" mass="28477">MYNYIKRIARTIIPKSFLFKNELFFRQFYALFYIGTRHQCNICGKKLRSFVGGVYGGELCPSCGSLPKSRRLWDLLKDANIKGEVLHFSPSRCLYRKFKKMKHLNYISSVYDGDFLGDEKFDITGIAVGDDKFDFIICYHVLEHIIDDQKAISELYRVLKPEGRIFIQTPFKDGEIYEDSNITSSEMRKKHFGQEDHVRVYSVNGLVDRLEAEKFKVTVLNFEACNEDFRLGFESPENVLIVKK</sequence>
<dbReference type="Gene3D" id="3.40.50.150">
    <property type="entry name" value="Vaccinia Virus protein VP39"/>
    <property type="match status" value="1"/>
</dbReference>
<dbReference type="KEGG" id="fek:C1H87_09525"/>
<keyword evidence="1" id="KW-0808">Transferase</keyword>
<evidence type="ECO:0000313" key="2">
    <source>
        <dbReference type="Proteomes" id="UP000235826"/>
    </source>
</evidence>
<dbReference type="AlphaFoldDB" id="A0A2K9PQS7"/>
<dbReference type="InterPro" id="IPR029063">
    <property type="entry name" value="SAM-dependent_MTases_sf"/>
</dbReference>
<dbReference type="GO" id="GO:0008168">
    <property type="term" value="F:methyltransferase activity"/>
    <property type="evidence" value="ECO:0007669"/>
    <property type="project" value="UniProtKB-KW"/>
</dbReference>